<evidence type="ECO:0000256" key="2">
    <source>
        <dbReference type="ARBA" id="ARBA00003444"/>
    </source>
</evidence>
<dbReference type="EC" id="4.1.1.81" evidence="4"/>
<gene>
    <name evidence="11" type="primary">cobD</name>
    <name evidence="11" type="ORF">ACFFJ8_26685</name>
</gene>
<evidence type="ECO:0000259" key="10">
    <source>
        <dbReference type="Pfam" id="PF00155"/>
    </source>
</evidence>
<dbReference type="EMBL" id="JBHLVF010000041">
    <property type="protein sequence ID" value="MFC0394936.1"/>
    <property type="molecule type" value="Genomic_DNA"/>
</dbReference>
<dbReference type="InterPro" id="IPR015421">
    <property type="entry name" value="PyrdxlP-dep_Trfase_major"/>
</dbReference>
<proteinExistence type="predicted"/>
<evidence type="ECO:0000313" key="11">
    <source>
        <dbReference type="EMBL" id="MFC0394936.1"/>
    </source>
</evidence>
<dbReference type="SUPFAM" id="SSF53383">
    <property type="entry name" value="PLP-dependent transferases"/>
    <property type="match status" value="1"/>
</dbReference>
<comment type="catalytic activity">
    <reaction evidence="9">
        <text>O-phospho-L-threonine + H(+) = (R)-1-aminopropan-2-yl phosphate + CO2</text>
        <dbReference type="Rhea" id="RHEA:11492"/>
        <dbReference type="ChEBI" id="CHEBI:15378"/>
        <dbReference type="ChEBI" id="CHEBI:16526"/>
        <dbReference type="ChEBI" id="CHEBI:58563"/>
        <dbReference type="ChEBI" id="CHEBI:58675"/>
        <dbReference type="EC" id="4.1.1.81"/>
    </reaction>
</comment>
<dbReference type="NCBIfam" id="TIGR01140">
    <property type="entry name" value="L_thr_O3P_dcar"/>
    <property type="match status" value="1"/>
</dbReference>
<keyword evidence="12" id="KW-1185">Reference proteome</keyword>
<accession>A0ABV6JG97</accession>
<keyword evidence="7 11" id="KW-0456">Lyase</keyword>
<dbReference type="PANTHER" id="PTHR42885:SF1">
    <property type="entry name" value="THREONINE-PHOSPHATE DECARBOXYLASE"/>
    <property type="match status" value="1"/>
</dbReference>
<dbReference type="InterPro" id="IPR004839">
    <property type="entry name" value="Aminotransferase_I/II_large"/>
</dbReference>
<evidence type="ECO:0000256" key="6">
    <source>
        <dbReference type="ARBA" id="ARBA00022898"/>
    </source>
</evidence>
<keyword evidence="6" id="KW-0663">Pyridoxal phosphate</keyword>
<dbReference type="InterPro" id="IPR004838">
    <property type="entry name" value="NHTrfase_class1_PyrdxlP-BS"/>
</dbReference>
<dbReference type="Pfam" id="PF00155">
    <property type="entry name" value="Aminotran_1_2"/>
    <property type="match status" value="1"/>
</dbReference>
<dbReference type="PROSITE" id="PS00105">
    <property type="entry name" value="AA_TRANSFER_CLASS_1"/>
    <property type="match status" value="1"/>
</dbReference>
<dbReference type="Gene3D" id="3.40.640.10">
    <property type="entry name" value="Type I PLP-dependent aspartate aminotransferase-like (Major domain)"/>
    <property type="match status" value="1"/>
</dbReference>
<evidence type="ECO:0000256" key="5">
    <source>
        <dbReference type="ARBA" id="ARBA00022573"/>
    </source>
</evidence>
<evidence type="ECO:0000313" key="12">
    <source>
        <dbReference type="Proteomes" id="UP001589818"/>
    </source>
</evidence>
<comment type="cofactor">
    <cofactor evidence="1">
        <name>pyridoxal 5'-phosphate</name>
        <dbReference type="ChEBI" id="CHEBI:597326"/>
    </cofactor>
</comment>
<sequence>MLERFGHGGDLRTAQELFGIPTEQFIDFSANMNPFGSPACVADVLNHYADTITQYPDPSVRELRHKLGNHHDLDPACILVGNGAAELIDLAVRLYRPEVTVVTAPCFVEYADAARKCGSSIHTLLLSPETQFRLTVETTRQALHELREEGMHPGRALWFLGSPNNPTGQLVDPEIVRELLFEGERVIVDEAFMDFVPDAARYSLLREAAVNERLLVVRSMTKFYAVPGIRLGYIAGAPRTIAALRELQVPWSVNSLAQQIGAAVLDEKQYGERTMEWLKVERPWLVSQLSELGLKVCPGEVNYILFSMPAKFHMTSKQLQHEMGIRGVLIRDASRFDGLDETYCRIAVRFREDHLRLLDELKLVLNG</sequence>
<evidence type="ECO:0000256" key="8">
    <source>
        <dbReference type="ARBA" id="ARBA00029996"/>
    </source>
</evidence>
<reference evidence="11 12" key="1">
    <citation type="submission" date="2024-09" db="EMBL/GenBank/DDBJ databases">
        <authorList>
            <person name="Sun Q."/>
            <person name="Mori K."/>
        </authorList>
    </citation>
    <scope>NUCLEOTIDE SEQUENCE [LARGE SCALE GENOMIC DNA]</scope>
    <source>
        <strain evidence="11 12">CCM 4839</strain>
    </source>
</reference>
<comment type="pathway">
    <text evidence="3">Cofactor biosynthesis; adenosylcobalamin biosynthesis.</text>
</comment>
<evidence type="ECO:0000256" key="1">
    <source>
        <dbReference type="ARBA" id="ARBA00001933"/>
    </source>
</evidence>
<dbReference type="InterPro" id="IPR005860">
    <property type="entry name" value="CobD"/>
</dbReference>
<dbReference type="RefSeq" id="WP_309145302.1">
    <property type="nucleotide sequence ID" value="NZ_JANHOF010000001.1"/>
</dbReference>
<comment type="caution">
    <text evidence="11">The sequence shown here is derived from an EMBL/GenBank/DDBJ whole genome shotgun (WGS) entry which is preliminary data.</text>
</comment>
<evidence type="ECO:0000256" key="9">
    <source>
        <dbReference type="ARBA" id="ARBA00048531"/>
    </source>
</evidence>
<organism evidence="11 12">
    <name type="scientific">Paenibacillus mendelii</name>
    <dbReference type="NCBI Taxonomy" id="206163"/>
    <lineage>
        <taxon>Bacteria</taxon>
        <taxon>Bacillati</taxon>
        <taxon>Bacillota</taxon>
        <taxon>Bacilli</taxon>
        <taxon>Bacillales</taxon>
        <taxon>Paenibacillaceae</taxon>
        <taxon>Paenibacillus</taxon>
    </lineage>
</organism>
<evidence type="ECO:0000256" key="7">
    <source>
        <dbReference type="ARBA" id="ARBA00023239"/>
    </source>
</evidence>
<dbReference type="InterPro" id="IPR015424">
    <property type="entry name" value="PyrdxlP-dep_Trfase"/>
</dbReference>
<dbReference type="PANTHER" id="PTHR42885">
    <property type="entry name" value="HISTIDINOL-PHOSPHATE AMINOTRANSFERASE-RELATED"/>
    <property type="match status" value="1"/>
</dbReference>
<dbReference type="Proteomes" id="UP001589818">
    <property type="component" value="Unassembled WGS sequence"/>
</dbReference>
<name>A0ABV6JG97_9BACL</name>
<keyword evidence="5" id="KW-0169">Cobalamin biosynthesis</keyword>
<dbReference type="InterPro" id="IPR015422">
    <property type="entry name" value="PyrdxlP-dep_Trfase_small"/>
</dbReference>
<dbReference type="GO" id="GO:0048472">
    <property type="term" value="F:threonine-phosphate decarboxylase activity"/>
    <property type="evidence" value="ECO:0007669"/>
    <property type="project" value="UniProtKB-EC"/>
</dbReference>
<evidence type="ECO:0000256" key="4">
    <source>
        <dbReference type="ARBA" id="ARBA00012285"/>
    </source>
</evidence>
<dbReference type="CDD" id="cd00609">
    <property type="entry name" value="AAT_like"/>
    <property type="match status" value="1"/>
</dbReference>
<dbReference type="Gene3D" id="3.90.1150.10">
    <property type="entry name" value="Aspartate Aminotransferase, domain 1"/>
    <property type="match status" value="1"/>
</dbReference>
<comment type="function">
    <text evidence="2">Decarboxylates L-threonine-O-3-phosphate to yield (R)-1-amino-2-propanol O-2-phosphate, the precursor for the linkage between the nucleotide loop and the corrin ring in cobalamin.</text>
</comment>
<protein>
    <recommendedName>
        <fullName evidence="4">threonine-phosphate decarboxylase</fullName>
        <ecNumber evidence="4">4.1.1.81</ecNumber>
    </recommendedName>
    <alternativeName>
        <fullName evidence="8">L-threonine-O-3-phosphate decarboxylase</fullName>
    </alternativeName>
</protein>
<feature type="domain" description="Aminotransferase class I/classII large" evidence="10">
    <location>
        <begin position="24"/>
        <end position="348"/>
    </location>
</feature>
<evidence type="ECO:0000256" key="3">
    <source>
        <dbReference type="ARBA" id="ARBA00004953"/>
    </source>
</evidence>